<dbReference type="Proteomes" id="UP001233999">
    <property type="component" value="Unassembled WGS sequence"/>
</dbReference>
<evidence type="ECO:0000256" key="4">
    <source>
        <dbReference type="ARBA" id="ARBA00022989"/>
    </source>
</evidence>
<comment type="caution">
    <text evidence="9">The sequence shown here is derived from an EMBL/GenBank/DDBJ whole genome shotgun (WGS) entry which is preliminary data.</text>
</comment>
<evidence type="ECO:0000256" key="8">
    <source>
        <dbReference type="SAM" id="Phobius"/>
    </source>
</evidence>
<organism evidence="9 10">
    <name type="scientific">Diploptera punctata</name>
    <name type="common">Pacific beetle cockroach</name>
    <dbReference type="NCBI Taxonomy" id="6984"/>
    <lineage>
        <taxon>Eukaryota</taxon>
        <taxon>Metazoa</taxon>
        <taxon>Ecdysozoa</taxon>
        <taxon>Arthropoda</taxon>
        <taxon>Hexapoda</taxon>
        <taxon>Insecta</taxon>
        <taxon>Pterygota</taxon>
        <taxon>Neoptera</taxon>
        <taxon>Polyneoptera</taxon>
        <taxon>Dictyoptera</taxon>
        <taxon>Blattodea</taxon>
        <taxon>Blaberoidea</taxon>
        <taxon>Blaberidae</taxon>
        <taxon>Diplopterinae</taxon>
        <taxon>Diploptera</taxon>
    </lineage>
</organism>
<accession>A0AAD8EQS5</accession>
<evidence type="ECO:0000313" key="9">
    <source>
        <dbReference type="EMBL" id="KAJ9598976.1"/>
    </source>
</evidence>
<evidence type="ECO:0000256" key="1">
    <source>
        <dbReference type="ARBA" id="ARBA00004651"/>
    </source>
</evidence>
<evidence type="ECO:0000256" key="3">
    <source>
        <dbReference type="ARBA" id="ARBA00022692"/>
    </source>
</evidence>
<proteinExistence type="predicted"/>
<gene>
    <name evidence="9" type="ORF">L9F63_010570</name>
</gene>
<comment type="subcellular location">
    <subcellularLocation>
        <location evidence="1">Cell membrane</location>
        <topology evidence="1">Multi-pass membrane protein</topology>
    </subcellularLocation>
</comment>
<evidence type="ECO:0000256" key="6">
    <source>
        <dbReference type="ARBA" id="ARBA00023170"/>
    </source>
</evidence>
<dbReference type="Gene3D" id="1.10.287.70">
    <property type="match status" value="1"/>
</dbReference>
<reference evidence="9" key="1">
    <citation type="journal article" date="2023" name="IScience">
        <title>Live-bearing cockroach genome reveals convergent evolutionary mechanisms linked to viviparity in insects and beyond.</title>
        <authorList>
            <person name="Fouks B."/>
            <person name="Harrison M.C."/>
            <person name="Mikhailova A.A."/>
            <person name="Marchal E."/>
            <person name="English S."/>
            <person name="Carruthers M."/>
            <person name="Jennings E.C."/>
            <person name="Chiamaka E.L."/>
            <person name="Frigard R.A."/>
            <person name="Pippel M."/>
            <person name="Attardo G.M."/>
            <person name="Benoit J.B."/>
            <person name="Bornberg-Bauer E."/>
            <person name="Tobe S.S."/>
        </authorList>
    </citation>
    <scope>NUCLEOTIDE SEQUENCE</scope>
    <source>
        <strain evidence="9">Stay&amp;Tobe</strain>
    </source>
</reference>
<feature type="transmembrane region" description="Helical" evidence="8">
    <location>
        <begin position="98"/>
        <end position="118"/>
    </location>
</feature>
<keyword evidence="4 8" id="KW-1133">Transmembrane helix</keyword>
<keyword evidence="3 8" id="KW-0812">Transmembrane</keyword>
<dbReference type="EMBL" id="JASPKZ010000842">
    <property type="protein sequence ID" value="KAJ9598976.1"/>
    <property type="molecule type" value="Genomic_DNA"/>
</dbReference>
<evidence type="ECO:0000256" key="5">
    <source>
        <dbReference type="ARBA" id="ARBA00023136"/>
    </source>
</evidence>
<feature type="transmembrane region" description="Helical" evidence="8">
    <location>
        <begin position="154"/>
        <end position="177"/>
    </location>
</feature>
<keyword evidence="7" id="KW-0325">Glycoprotein</keyword>
<evidence type="ECO:0000256" key="7">
    <source>
        <dbReference type="ARBA" id="ARBA00023180"/>
    </source>
</evidence>
<keyword evidence="6" id="KW-0675">Receptor</keyword>
<keyword evidence="5 8" id="KW-0472">Membrane</keyword>
<dbReference type="GO" id="GO:0005886">
    <property type="term" value="C:plasma membrane"/>
    <property type="evidence" value="ECO:0007669"/>
    <property type="project" value="UniProtKB-SubCell"/>
</dbReference>
<evidence type="ECO:0000313" key="10">
    <source>
        <dbReference type="Proteomes" id="UP001233999"/>
    </source>
</evidence>
<dbReference type="InterPro" id="IPR052192">
    <property type="entry name" value="Insect_Ionotropic_Sensory_Rcpt"/>
</dbReference>
<keyword evidence="10" id="KW-1185">Reference proteome</keyword>
<dbReference type="AlphaFoldDB" id="A0AAD8EQS5"/>
<keyword evidence="2" id="KW-1003">Cell membrane</keyword>
<evidence type="ECO:0000256" key="2">
    <source>
        <dbReference type="ARBA" id="ARBA00022475"/>
    </source>
</evidence>
<reference evidence="9" key="2">
    <citation type="submission" date="2023-05" db="EMBL/GenBank/DDBJ databases">
        <authorList>
            <person name="Fouks B."/>
        </authorList>
    </citation>
    <scope>NUCLEOTIDE SEQUENCE</scope>
    <source>
        <strain evidence="9">Stay&amp;Tobe</strain>
        <tissue evidence="9">Testes</tissue>
    </source>
</reference>
<dbReference type="PANTHER" id="PTHR42643:SF24">
    <property type="entry name" value="IONOTROPIC RECEPTOR 60A"/>
    <property type="match status" value="1"/>
</dbReference>
<name>A0AAD8EQS5_DIPPU</name>
<sequence>MYNHNPPFITFPGGKMAKDGIELKIIEIAASHLNLDINNSTNQISLRQSVWFQDDPTVYNFIDPITYMERYYTIKYTWFVPRAEIRPRLSSLTRVFTLNTWVCILYTMVVVSLSLKIFNAPKSSGYSEHFLNTCSVFLSVPVNRMPKHQRVRTVFFAWILFSLFFMTVFQAFITSFFTDPGKLHQIDTNEELENSNLNLSFIRFTGTLNCWKLFVANKSEFILFKNRSIMFRYFLHSSNFAVLTSEEVIMYNLRFLGEF</sequence>
<dbReference type="PANTHER" id="PTHR42643">
    <property type="entry name" value="IONOTROPIC RECEPTOR 20A-RELATED"/>
    <property type="match status" value="1"/>
</dbReference>
<protein>
    <submittedName>
        <fullName evidence="9">Uncharacterized protein</fullName>
    </submittedName>
</protein>